<evidence type="ECO:0000313" key="1">
    <source>
        <dbReference type="EMBL" id="CAI4009559.1"/>
    </source>
</evidence>
<evidence type="ECO:0000313" key="3">
    <source>
        <dbReference type="Proteomes" id="UP001152797"/>
    </source>
</evidence>
<dbReference type="EMBL" id="CAMXCT030004557">
    <property type="protein sequence ID" value="CAL4796871.1"/>
    <property type="molecule type" value="Genomic_DNA"/>
</dbReference>
<name>A0A9P1DIG9_9DINO</name>
<accession>A0A9P1DIG9</accession>
<dbReference type="OrthoDB" id="10640775at2759"/>
<proteinExistence type="predicted"/>
<sequence length="570" mass="64448">MSRSSNVVQDEKAESRVVALTAQIIACIPAEVKTGTKFSVSGKNTDRIAGLVQLPCKCSKRTCFQQFKVKELKPLLNLWHNLADPSKISLLTALSHDLTESNSETPEANSALEEGRRRYSLCGKDVCFKAFAAILGHSERTLLKYISGQPDLRRSNSAVTPRSKEQTMFCHMFFAELYQTAAEDLPEKPVLDKNCSIDDHIASAGQEEVSVNSVEYSKHFVWMLEAPVAEMMSALLKCSESAHTRTLPPGEISDLWQQFLAWSHNQGEATSCLSSVRSHNTVNVSFVQRNVANFMTDDLPWRRSNKLQQHGGVLTIIADSLDKGKCAYPKFEFSRVPADLDKLNRRRPWQSISDLQKVLQDALTQRSQHLKEKIMVKELKTVRDWSAWLAPLDVKLYNTFRGRKQKNEDDDPRITGHSFSYKRLGDLTQRERGKVRLRRDHAEDDVYCILKARMHHDASQAHDPVLVLPADRVSQLGQASDLHNIPQVELSADRVKKLGLLVGLLKKYNYPIGATALEELVNQKDEDLEAPLVTWLDEPGVARMHNLHFGGNQYWPHLPEVCFPLLAMMK</sequence>
<dbReference type="Proteomes" id="UP001152797">
    <property type="component" value="Unassembled WGS sequence"/>
</dbReference>
<protein>
    <submittedName>
        <fullName evidence="1">Uncharacterized protein</fullName>
    </submittedName>
</protein>
<evidence type="ECO:0000313" key="2">
    <source>
        <dbReference type="EMBL" id="CAL4796871.1"/>
    </source>
</evidence>
<gene>
    <name evidence="1" type="ORF">C1SCF055_LOCUS34911</name>
</gene>
<reference evidence="1" key="1">
    <citation type="submission" date="2022-10" db="EMBL/GenBank/DDBJ databases">
        <authorList>
            <person name="Chen Y."/>
            <person name="Dougan E. K."/>
            <person name="Chan C."/>
            <person name="Rhodes N."/>
            <person name="Thang M."/>
        </authorList>
    </citation>
    <scope>NUCLEOTIDE SEQUENCE</scope>
</reference>
<dbReference type="EMBL" id="CAMXCT010004557">
    <property type="protein sequence ID" value="CAI4009559.1"/>
    <property type="molecule type" value="Genomic_DNA"/>
</dbReference>
<dbReference type="EMBL" id="CAMXCT020004557">
    <property type="protein sequence ID" value="CAL1162934.1"/>
    <property type="molecule type" value="Genomic_DNA"/>
</dbReference>
<comment type="caution">
    <text evidence="1">The sequence shown here is derived from an EMBL/GenBank/DDBJ whole genome shotgun (WGS) entry which is preliminary data.</text>
</comment>
<keyword evidence="3" id="KW-1185">Reference proteome</keyword>
<organism evidence="1">
    <name type="scientific">Cladocopium goreaui</name>
    <dbReference type="NCBI Taxonomy" id="2562237"/>
    <lineage>
        <taxon>Eukaryota</taxon>
        <taxon>Sar</taxon>
        <taxon>Alveolata</taxon>
        <taxon>Dinophyceae</taxon>
        <taxon>Suessiales</taxon>
        <taxon>Symbiodiniaceae</taxon>
        <taxon>Cladocopium</taxon>
    </lineage>
</organism>
<dbReference type="AlphaFoldDB" id="A0A9P1DIG9"/>
<reference evidence="2 3" key="2">
    <citation type="submission" date="2024-05" db="EMBL/GenBank/DDBJ databases">
        <authorList>
            <person name="Chen Y."/>
            <person name="Shah S."/>
            <person name="Dougan E. K."/>
            <person name="Thang M."/>
            <person name="Chan C."/>
        </authorList>
    </citation>
    <scope>NUCLEOTIDE SEQUENCE [LARGE SCALE GENOMIC DNA]</scope>
</reference>